<dbReference type="RefSeq" id="WP_095415214.1">
    <property type="nucleotide sequence ID" value="NZ_CP018477.1"/>
</dbReference>
<evidence type="ECO:0000256" key="4">
    <source>
        <dbReference type="ARBA" id="ARBA00022475"/>
    </source>
</evidence>
<dbReference type="InterPro" id="IPR000537">
    <property type="entry name" value="UbiA_prenyltransferase"/>
</dbReference>
<keyword evidence="10 12" id="KW-0472">Membrane</keyword>
<dbReference type="Proteomes" id="UP000215086">
    <property type="component" value="Chromosome"/>
</dbReference>
<evidence type="ECO:0000256" key="2">
    <source>
        <dbReference type="ARBA" id="ARBA00004141"/>
    </source>
</evidence>
<dbReference type="PANTHER" id="PTHR11048:SF28">
    <property type="entry name" value="4-HYDROXYBENZOATE POLYPRENYLTRANSFERASE, MITOCHONDRIAL"/>
    <property type="match status" value="1"/>
</dbReference>
<dbReference type="EMBL" id="CP018477">
    <property type="protein sequence ID" value="ASV75040.1"/>
    <property type="molecule type" value="Genomic_DNA"/>
</dbReference>
<dbReference type="NCBIfam" id="TIGR01475">
    <property type="entry name" value="ubiA_other"/>
    <property type="match status" value="1"/>
</dbReference>
<feature type="transmembrane region" description="Helical" evidence="12">
    <location>
        <begin position="242"/>
        <end position="261"/>
    </location>
</feature>
<comment type="subcellular location">
    <subcellularLocation>
        <location evidence="2">Membrane</location>
        <topology evidence="2">Multi-pass membrane protein</topology>
    </subcellularLocation>
</comment>
<feature type="transmembrane region" description="Helical" evidence="12">
    <location>
        <begin position="118"/>
        <end position="137"/>
    </location>
</feature>
<keyword evidence="6 13" id="KW-0808">Transferase</keyword>
<gene>
    <name evidence="13" type="ORF">THTE_2438</name>
</gene>
<dbReference type="PANTHER" id="PTHR11048">
    <property type="entry name" value="PRENYLTRANSFERASES"/>
    <property type="match status" value="1"/>
</dbReference>
<accession>A0A286RGF9</accession>
<evidence type="ECO:0000256" key="7">
    <source>
        <dbReference type="ARBA" id="ARBA00022688"/>
    </source>
</evidence>
<evidence type="ECO:0000313" key="13">
    <source>
        <dbReference type="EMBL" id="ASV75040.1"/>
    </source>
</evidence>
<evidence type="ECO:0000256" key="9">
    <source>
        <dbReference type="ARBA" id="ARBA00022989"/>
    </source>
</evidence>
<reference evidence="13 14" key="1">
    <citation type="journal article" name="Front. Microbiol.">
        <title>Sugar Metabolism of the First Thermophilic Planctomycete Thermogutta terrifontis: Comparative Genomic and Transcriptomic Approaches.</title>
        <authorList>
            <person name="Elcheninov A.G."/>
            <person name="Menzel P."/>
            <person name="Gudbergsdottir S.R."/>
            <person name="Slesarev A.I."/>
            <person name="Kadnikov V.V."/>
            <person name="Krogh A."/>
            <person name="Bonch-Osmolovskaya E.A."/>
            <person name="Peng X."/>
            <person name="Kublanov I.V."/>
        </authorList>
    </citation>
    <scope>NUCLEOTIDE SEQUENCE [LARGE SCALE GENOMIC DNA]</scope>
    <source>
        <strain evidence="13 14">R1</strain>
    </source>
</reference>
<evidence type="ECO:0000256" key="5">
    <source>
        <dbReference type="ARBA" id="ARBA00022519"/>
    </source>
</evidence>
<dbReference type="FunFam" id="1.10.357.140:FF:000008">
    <property type="entry name" value="4-hydroxybenzoate octaprenyltransferase"/>
    <property type="match status" value="1"/>
</dbReference>
<dbReference type="FunFam" id="1.20.120.1780:FF:000001">
    <property type="entry name" value="4-hydroxybenzoate octaprenyltransferase"/>
    <property type="match status" value="1"/>
</dbReference>
<keyword evidence="8 12" id="KW-0812">Transmembrane</keyword>
<keyword evidence="9 12" id="KW-1133">Transmembrane helix</keyword>
<dbReference type="InterPro" id="IPR044878">
    <property type="entry name" value="UbiA_sf"/>
</dbReference>
<keyword evidence="7" id="KW-0831">Ubiquinone biosynthesis</keyword>
<dbReference type="GO" id="GO:0008412">
    <property type="term" value="F:4-hydroxybenzoate polyprenyltransferase activity"/>
    <property type="evidence" value="ECO:0007669"/>
    <property type="project" value="UniProtKB-EC"/>
</dbReference>
<dbReference type="AlphaFoldDB" id="A0A286RGF9"/>
<dbReference type="InterPro" id="IPR039653">
    <property type="entry name" value="Prenyltransferase"/>
</dbReference>
<keyword evidence="5" id="KW-0997">Cell inner membrane</keyword>
<feature type="transmembrane region" description="Helical" evidence="12">
    <location>
        <begin position="213"/>
        <end position="236"/>
    </location>
</feature>
<protein>
    <recommendedName>
        <fullName evidence="11">4-hydroxybenzoate polyprenyltransferase</fullName>
        <ecNumber evidence="11">2.5.1.39</ecNumber>
    </recommendedName>
</protein>
<sequence length="295" mass="32552">MERKLPGVFITIRHYLELIRFSHTLFALPFAALSAAMAWAETPFRLRDLAGFLLCMVFARSTAMAFNRLVDREIDARNPRTAMRHLPRGILTVSQVVLFTVICGLGFVVSTLLFLPNIWPVLGAGPVLLFLLGYSYAKRFTWLSHFWLGTALALAPVAAWVAITGNFAWPPFVLAGAVILWVAGFDMIYACQDYEFDCQAGLKSLPAWLGVPMALRCAAILHAGMVIVLSCLPLVYSRLGTAYYAGIIGIAGLLIYEHLIVRPTDLSRVNEAFFHVNAVVSLGLFAVGVCDIWIL</sequence>
<dbReference type="Pfam" id="PF01040">
    <property type="entry name" value="UbiA"/>
    <property type="match status" value="1"/>
</dbReference>
<dbReference type="EC" id="2.5.1.39" evidence="11"/>
<proteinExistence type="inferred from homology"/>
<dbReference type="Gene3D" id="1.20.120.1780">
    <property type="entry name" value="UbiA prenyltransferase"/>
    <property type="match status" value="1"/>
</dbReference>
<dbReference type="GO" id="GO:0006744">
    <property type="term" value="P:ubiquinone biosynthetic process"/>
    <property type="evidence" value="ECO:0007669"/>
    <property type="project" value="UniProtKB-KW"/>
</dbReference>
<keyword evidence="14" id="KW-1185">Reference proteome</keyword>
<evidence type="ECO:0000256" key="1">
    <source>
        <dbReference type="ARBA" id="ARBA00001946"/>
    </source>
</evidence>
<feature type="transmembrane region" description="Helical" evidence="12">
    <location>
        <begin position="273"/>
        <end position="294"/>
    </location>
</feature>
<dbReference type="GO" id="GO:0005886">
    <property type="term" value="C:plasma membrane"/>
    <property type="evidence" value="ECO:0007669"/>
    <property type="project" value="TreeGrafter"/>
</dbReference>
<dbReference type="KEGG" id="ttf:THTE_2438"/>
<dbReference type="OrthoDB" id="9782418at2"/>
<feature type="transmembrane region" description="Helical" evidence="12">
    <location>
        <begin position="169"/>
        <end position="192"/>
    </location>
</feature>
<feature type="transmembrane region" description="Helical" evidence="12">
    <location>
        <begin position="50"/>
        <end position="70"/>
    </location>
</feature>
<name>A0A286RGF9_9BACT</name>
<evidence type="ECO:0000256" key="6">
    <source>
        <dbReference type="ARBA" id="ARBA00022679"/>
    </source>
</evidence>
<comment type="similarity">
    <text evidence="3">Belongs to the UbiA prenyltransferase family.</text>
</comment>
<dbReference type="Gene3D" id="1.10.357.140">
    <property type="entry name" value="UbiA prenyltransferase"/>
    <property type="match status" value="1"/>
</dbReference>
<evidence type="ECO:0000256" key="10">
    <source>
        <dbReference type="ARBA" id="ARBA00023136"/>
    </source>
</evidence>
<evidence type="ECO:0000256" key="12">
    <source>
        <dbReference type="SAM" id="Phobius"/>
    </source>
</evidence>
<organism evidence="13 14">
    <name type="scientific">Thermogutta terrifontis</name>
    <dbReference type="NCBI Taxonomy" id="1331910"/>
    <lineage>
        <taxon>Bacteria</taxon>
        <taxon>Pseudomonadati</taxon>
        <taxon>Planctomycetota</taxon>
        <taxon>Planctomycetia</taxon>
        <taxon>Pirellulales</taxon>
        <taxon>Thermoguttaceae</taxon>
        <taxon>Thermogutta</taxon>
    </lineage>
</organism>
<feature type="transmembrane region" description="Helical" evidence="12">
    <location>
        <begin position="144"/>
        <end position="163"/>
    </location>
</feature>
<evidence type="ECO:0000256" key="11">
    <source>
        <dbReference type="ARBA" id="ARBA00034524"/>
    </source>
</evidence>
<evidence type="ECO:0000313" key="14">
    <source>
        <dbReference type="Proteomes" id="UP000215086"/>
    </source>
</evidence>
<keyword evidence="4" id="KW-1003">Cell membrane</keyword>
<comment type="cofactor">
    <cofactor evidence="1">
        <name>Mg(2+)</name>
        <dbReference type="ChEBI" id="CHEBI:18420"/>
    </cofactor>
</comment>
<dbReference type="CDD" id="cd13959">
    <property type="entry name" value="PT_UbiA_COQ2"/>
    <property type="match status" value="1"/>
</dbReference>
<evidence type="ECO:0000256" key="8">
    <source>
        <dbReference type="ARBA" id="ARBA00022692"/>
    </source>
</evidence>
<evidence type="ECO:0000256" key="3">
    <source>
        <dbReference type="ARBA" id="ARBA00005985"/>
    </source>
</evidence>
<dbReference type="InterPro" id="IPR006371">
    <property type="entry name" value="Polyprenyltransferase_UbiA-li"/>
</dbReference>
<feature type="transmembrane region" description="Helical" evidence="12">
    <location>
        <begin position="90"/>
        <end position="112"/>
    </location>
</feature>